<dbReference type="Proteomes" id="UP000679992">
    <property type="component" value="Unassembled WGS sequence"/>
</dbReference>
<dbReference type="PROSITE" id="PS51186">
    <property type="entry name" value="GNAT"/>
    <property type="match status" value="1"/>
</dbReference>
<protein>
    <recommendedName>
        <fullName evidence="1">N-acetyltransferase domain-containing protein</fullName>
    </recommendedName>
</protein>
<dbReference type="InterPro" id="IPR016181">
    <property type="entry name" value="Acyl_CoA_acyltransferase"/>
</dbReference>
<dbReference type="Pfam" id="PF13527">
    <property type="entry name" value="Acetyltransf_9"/>
    <property type="match status" value="1"/>
</dbReference>
<keyword evidence="3" id="KW-1185">Reference proteome</keyword>
<sequence>MMEIRIVRENELNEAAALANKVFRSGMQGDMGAFFPTLFRTGISHSYGAFDPAGNLVSFMGLVPVQIKSGTGRILAFSVGAVCTDPQSRGLGLASELLNQCREHAERSGASLLFISGERSLYTRAGSLAFGRASKFVIKSNSDKPLEVAGETGSGSATATVRDMIPEDIFNVHNLLQQRPATIEWSLQELQQFIGSAPYAGVSGLRQHIRVVESLTGQIIAMGVFAVPMDPEVPEVEIPVTGAPPTADADVLRNGHLLEWAGNPEAMPLLISDAVSRFRLDELTAILPWHDAVLSEVLQQAFQVRPDNQNNAGTVMIVDAAALITQAGFSEDGQPDKPVISVLTDSQFELRIGDHTIPINGNSELCSVLFDPESPVLKPTGLSENPTTVQLPYMYGLYFI</sequence>
<evidence type="ECO:0000259" key="1">
    <source>
        <dbReference type="PROSITE" id="PS51186"/>
    </source>
</evidence>
<proteinExistence type="predicted"/>
<gene>
    <name evidence="2" type="ORF">J42TS3_24410</name>
</gene>
<accession>A0ABQ4MBP1</accession>
<organism evidence="2 3">
    <name type="scientific">Paenibacillus vini</name>
    <dbReference type="NCBI Taxonomy" id="1476024"/>
    <lineage>
        <taxon>Bacteria</taxon>
        <taxon>Bacillati</taxon>
        <taxon>Bacillota</taxon>
        <taxon>Bacilli</taxon>
        <taxon>Bacillales</taxon>
        <taxon>Paenibacillaceae</taxon>
        <taxon>Paenibacillus</taxon>
    </lineage>
</organism>
<evidence type="ECO:0000313" key="3">
    <source>
        <dbReference type="Proteomes" id="UP000679992"/>
    </source>
</evidence>
<evidence type="ECO:0000313" key="2">
    <source>
        <dbReference type="EMBL" id="GIP53406.1"/>
    </source>
</evidence>
<dbReference type="RefSeq" id="WP_213654990.1">
    <property type="nucleotide sequence ID" value="NZ_BOSL01000007.1"/>
</dbReference>
<dbReference type="CDD" id="cd04301">
    <property type="entry name" value="NAT_SF"/>
    <property type="match status" value="1"/>
</dbReference>
<name>A0ABQ4MBP1_9BACL</name>
<reference evidence="2 3" key="1">
    <citation type="submission" date="2021-03" db="EMBL/GenBank/DDBJ databases">
        <title>Antimicrobial resistance genes in bacteria isolated from Japanese honey, and their potential for conferring macrolide and lincosamide resistance in the American foulbrood pathogen Paenibacillus larvae.</title>
        <authorList>
            <person name="Okamoto M."/>
            <person name="Kumagai M."/>
            <person name="Kanamori H."/>
            <person name="Takamatsu D."/>
        </authorList>
    </citation>
    <scope>NUCLEOTIDE SEQUENCE [LARGE SCALE GENOMIC DNA]</scope>
    <source>
        <strain evidence="2 3">J42TS3</strain>
    </source>
</reference>
<dbReference type="EMBL" id="BOSL01000007">
    <property type="protein sequence ID" value="GIP53406.1"/>
    <property type="molecule type" value="Genomic_DNA"/>
</dbReference>
<comment type="caution">
    <text evidence="2">The sequence shown here is derived from an EMBL/GenBank/DDBJ whole genome shotgun (WGS) entry which is preliminary data.</text>
</comment>
<dbReference type="InterPro" id="IPR000182">
    <property type="entry name" value="GNAT_dom"/>
</dbReference>
<dbReference type="SUPFAM" id="SSF55729">
    <property type="entry name" value="Acyl-CoA N-acyltransferases (Nat)"/>
    <property type="match status" value="1"/>
</dbReference>
<feature type="domain" description="N-acetyltransferase" evidence="1">
    <location>
        <begin position="2"/>
        <end position="176"/>
    </location>
</feature>
<dbReference type="Gene3D" id="3.40.630.30">
    <property type="match status" value="1"/>
</dbReference>